<accession>A1ASG6</accession>
<evidence type="ECO:0000256" key="3">
    <source>
        <dbReference type="SAM" id="Phobius"/>
    </source>
</evidence>
<reference evidence="6 7" key="1">
    <citation type="submission" date="2006-10" db="EMBL/GenBank/DDBJ databases">
        <title>Complete sequence of chromosome of Pelobacter propionicus DSM 2379.</title>
        <authorList>
            <consortium name="US DOE Joint Genome Institute"/>
            <person name="Copeland A."/>
            <person name="Lucas S."/>
            <person name="Lapidus A."/>
            <person name="Barry K."/>
            <person name="Detter J.C."/>
            <person name="Glavina del Rio T."/>
            <person name="Hammon N."/>
            <person name="Israni S."/>
            <person name="Dalin E."/>
            <person name="Tice H."/>
            <person name="Pitluck S."/>
            <person name="Saunders E."/>
            <person name="Brettin T."/>
            <person name="Bruce D."/>
            <person name="Han C."/>
            <person name="Tapia R."/>
            <person name="Schmutz J."/>
            <person name="Larimer F."/>
            <person name="Land M."/>
            <person name="Hauser L."/>
            <person name="Kyrpides N."/>
            <person name="Kim E."/>
            <person name="Lovley D."/>
            <person name="Richardson P."/>
        </authorList>
    </citation>
    <scope>NUCLEOTIDE SEQUENCE [LARGE SCALE GENOMIC DNA]</scope>
    <source>
        <strain evidence="7">DSM 2379 / NBRC 103807 / OttBd1</strain>
    </source>
</reference>
<dbReference type="EC" id="2.7.7.65" evidence="1"/>
<dbReference type="eggNOG" id="COG3706">
    <property type="taxonomic scope" value="Bacteria"/>
</dbReference>
<proteinExistence type="predicted"/>
<evidence type="ECO:0000313" key="6">
    <source>
        <dbReference type="EMBL" id="ABL00287.1"/>
    </source>
</evidence>
<dbReference type="GO" id="GO:0007165">
    <property type="term" value="P:signal transduction"/>
    <property type="evidence" value="ECO:0007669"/>
    <property type="project" value="InterPro"/>
</dbReference>
<dbReference type="SUPFAM" id="SSF55785">
    <property type="entry name" value="PYP-like sensor domain (PAS domain)"/>
    <property type="match status" value="2"/>
</dbReference>
<dbReference type="SUPFAM" id="SSF55073">
    <property type="entry name" value="Nucleotide cyclase"/>
    <property type="match status" value="1"/>
</dbReference>
<gene>
    <name evidence="6" type="ordered locus">Ppro_2683</name>
</gene>
<dbReference type="InterPro" id="IPR029787">
    <property type="entry name" value="Nucleotide_cyclase"/>
</dbReference>
<keyword evidence="3" id="KW-0472">Membrane</keyword>
<evidence type="ECO:0000313" key="7">
    <source>
        <dbReference type="Proteomes" id="UP000006732"/>
    </source>
</evidence>
<sequence>MATKEGAPEVKPDRLLVLTMLMALVLSFVISRIISRPLVEMADFATSVTSQEQYRHISIKSGDEIGALAGALNSMGDRITSQIQELESEKSRLDTILRGMGEGVMVVLTNGTITLVNPPFQSLFSFRGDEEGKNIRETLNIPEMIATFDEVREQGKELVREFQIQDAGTTLLTHWVPLKVNEGDEGVVVVFHDITERKHYEEALARSEDRFRSVVECSLTGMHFISLEADGRLLLTGANPAADSILGISHWPLVGSDVEEAFPELKDHFLLDLYRRVAAGELGPQSLEHERRLESKTKHYDLRVFRTGPGTISVEFADITERTRMQEELREASERDPLTSLYNRRKLYQLLTVELTRTRRHGHPLTLMLLDIDHFKRINDTFGHDSGDLVLTQVAELISAILRSTDILARYGGEEFVIACPETDMDGAAVLAEKIRSSIAMFSFPTVGAVTISVGISLLESKDDINALIKRADTALYAAKEMGRNRVVRSTEDGCPNPSSDACNP</sequence>
<dbReference type="InterPro" id="IPR000014">
    <property type="entry name" value="PAS"/>
</dbReference>
<dbReference type="RefSeq" id="WP_011736538.1">
    <property type="nucleotide sequence ID" value="NC_008609.1"/>
</dbReference>
<dbReference type="Pfam" id="PF13188">
    <property type="entry name" value="PAS_8"/>
    <property type="match status" value="1"/>
</dbReference>
<evidence type="ECO:0000256" key="2">
    <source>
        <dbReference type="ARBA" id="ARBA00034247"/>
    </source>
</evidence>
<dbReference type="SMART" id="SM00304">
    <property type="entry name" value="HAMP"/>
    <property type="match status" value="1"/>
</dbReference>
<name>A1ASG6_PELPD</name>
<dbReference type="GO" id="GO:0052621">
    <property type="term" value="F:diguanylate cyclase activity"/>
    <property type="evidence" value="ECO:0007669"/>
    <property type="project" value="UniProtKB-EC"/>
</dbReference>
<dbReference type="eggNOG" id="COG5002">
    <property type="taxonomic scope" value="Bacteria"/>
</dbReference>
<dbReference type="PANTHER" id="PTHR45138:SF9">
    <property type="entry name" value="DIGUANYLATE CYCLASE DGCM-RELATED"/>
    <property type="match status" value="1"/>
</dbReference>
<dbReference type="InterPro" id="IPR050469">
    <property type="entry name" value="Diguanylate_Cyclase"/>
</dbReference>
<dbReference type="GO" id="GO:0005886">
    <property type="term" value="C:plasma membrane"/>
    <property type="evidence" value="ECO:0007669"/>
    <property type="project" value="TreeGrafter"/>
</dbReference>
<evidence type="ECO:0000259" key="5">
    <source>
        <dbReference type="PROSITE" id="PS50887"/>
    </source>
</evidence>
<feature type="transmembrane region" description="Helical" evidence="3">
    <location>
        <begin position="15"/>
        <end position="34"/>
    </location>
</feature>
<dbReference type="Gene3D" id="3.30.70.270">
    <property type="match status" value="1"/>
</dbReference>
<comment type="catalytic activity">
    <reaction evidence="2">
        <text>2 GTP = 3',3'-c-di-GMP + 2 diphosphate</text>
        <dbReference type="Rhea" id="RHEA:24898"/>
        <dbReference type="ChEBI" id="CHEBI:33019"/>
        <dbReference type="ChEBI" id="CHEBI:37565"/>
        <dbReference type="ChEBI" id="CHEBI:58805"/>
        <dbReference type="EC" id="2.7.7.65"/>
    </reaction>
</comment>
<dbReference type="NCBIfam" id="TIGR00254">
    <property type="entry name" value="GGDEF"/>
    <property type="match status" value="1"/>
</dbReference>
<evidence type="ECO:0000256" key="1">
    <source>
        <dbReference type="ARBA" id="ARBA00012528"/>
    </source>
</evidence>
<dbReference type="Gene3D" id="6.10.340.10">
    <property type="match status" value="1"/>
</dbReference>
<dbReference type="InterPro" id="IPR043128">
    <property type="entry name" value="Rev_trsase/Diguanyl_cyclase"/>
</dbReference>
<dbReference type="HOGENOM" id="CLU_000445_11_4_7"/>
<dbReference type="Pfam" id="PF13426">
    <property type="entry name" value="PAS_9"/>
    <property type="match status" value="1"/>
</dbReference>
<dbReference type="AlphaFoldDB" id="A1ASG6"/>
<dbReference type="SUPFAM" id="SSF158472">
    <property type="entry name" value="HAMP domain-like"/>
    <property type="match status" value="1"/>
</dbReference>
<dbReference type="InterPro" id="IPR003660">
    <property type="entry name" value="HAMP_dom"/>
</dbReference>
<dbReference type="InterPro" id="IPR035965">
    <property type="entry name" value="PAS-like_dom_sf"/>
</dbReference>
<keyword evidence="3" id="KW-0812">Transmembrane</keyword>
<dbReference type="PROSITE" id="PS50887">
    <property type="entry name" value="GGDEF"/>
    <property type="match status" value="1"/>
</dbReference>
<evidence type="ECO:0000259" key="4">
    <source>
        <dbReference type="PROSITE" id="PS50885"/>
    </source>
</evidence>
<dbReference type="OrthoDB" id="9812034at2"/>
<dbReference type="EMBL" id="CP000482">
    <property type="protein sequence ID" value="ABL00287.1"/>
    <property type="molecule type" value="Genomic_DNA"/>
</dbReference>
<dbReference type="Gene3D" id="3.30.450.20">
    <property type="entry name" value="PAS domain"/>
    <property type="match status" value="2"/>
</dbReference>
<keyword evidence="7" id="KW-1185">Reference proteome</keyword>
<dbReference type="Pfam" id="PF00672">
    <property type="entry name" value="HAMP"/>
    <property type="match status" value="1"/>
</dbReference>
<dbReference type="CDD" id="cd06225">
    <property type="entry name" value="HAMP"/>
    <property type="match status" value="1"/>
</dbReference>
<dbReference type="SMART" id="SM00267">
    <property type="entry name" value="GGDEF"/>
    <property type="match status" value="1"/>
</dbReference>
<dbReference type="PROSITE" id="PS50885">
    <property type="entry name" value="HAMP"/>
    <property type="match status" value="1"/>
</dbReference>
<dbReference type="KEGG" id="ppd:Ppro_2683"/>
<dbReference type="PANTHER" id="PTHR45138">
    <property type="entry name" value="REGULATORY COMPONENTS OF SENSORY TRANSDUCTION SYSTEM"/>
    <property type="match status" value="1"/>
</dbReference>
<dbReference type="InterPro" id="IPR000160">
    <property type="entry name" value="GGDEF_dom"/>
</dbReference>
<dbReference type="NCBIfam" id="TIGR00229">
    <property type="entry name" value="sensory_box"/>
    <property type="match status" value="2"/>
</dbReference>
<feature type="domain" description="GGDEF" evidence="5">
    <location>
        <begin position="363"/>
        <end position="492"/>
    </location>
</feature>
<dbReference type="FunFam" id="3.30.70.270:FF:000001">
    <property type="entry name" value="Diguanylate cyclase domain protein"/>
    <property type="match status" value="1"/>
</dbReference>
<dbReference type="Pfam" id="PF00990">
    <property type="entry name" value="GGDEF"/>
    <property type="match status" value="1"/>
</dbReference>
<dbReference type="GO" id="GO:0043709">
    <property type="term" value="P:cell adhesion involved in single-species biofilm formation"/>
    <property type="evidence" value="ECO:0007669"/>
    <property type="project" value="TreeGrafter"/>
</dbReference>
<keyword evidence="3" id="KW-1133">Transmembrane helix</keyword>
<dbReference type="STRING" id="338966.Ppro_2683"/>
<organism evidence="6 7">
    <name type="scientific">Pelobacter propionicus (strain DSM 2379 / NBRC 103807 / OttBd1)</name>
    <dbReference type="NCBI Taxonomy" id="338966"/>
    <lineage>
        <taxon>Bacteria</taxon>
        <taxon>Pseudomonadati</taxon>
        <taxon>Thermodesulfobacteriota</taxon>
        <taxon>Desulfuromonadia</taxon>
        <taxon>Desulfuromonadales</taxon>
        <taxon>Desulfuromonadaceae</taxon>
        <taxon>Pelobacter</taxon>
    </lineage>
</organism>
<protein>
    <recommendedName>
        <fullName evidence="1">diguanylate cyclase</fullName>
        <ecNumber evidence="1">2.7.7.65</ecNumber>
    </recommendedName>
</protein>
<dbReference type="CDD" id="cd01949">
    <property type="entry name" value="GGDEF"/>
    <property type="match status" value="1"/>
</dbReference>
<dbReference type="Proteomes" id="UP000006732">
    <property type="component" value="Chromosome"/>
</dbReference>
<dbReference type="SMART" id="SM00091">
    <property type="entry name" value="PAS"/>
    <property type="match status" value="2"/>
</dbReference>
<dbReference type="GO" id="GO:1902201">
    <property type="term" value="P:negative regulation of bacterial-type flagellum-dependent cell motility"/>
    <property type="evidence" value="ECO:0007669"/>
    <property type="project" value="TreeGrafter"/>
</dbReference>
<feature type="domain" description="HAMP" evidence="4">
    <location>
        <begin position="32"/>
        <end position="84"/>
    </location>
</feature>
<dbReference type="CDD" id="cd00130">
    <property type="entry name" value="PAS"/>
    <property type="match status" value="1"/>
</dbReference>